<dbReference type="InParanoid" id="A0A7M7PSW1"/>
<organism evidence="9 10">
    <name type="scientific">Strongylocentrotus purpuratus</name>
    <name type="common">Purple sea urchin</name>
    <dbReference type="NCBI Taxonomy" id="7668"/>
    <lineage>
        <taxon>Eukaryota</taxon>
        <taxon>Metazoa</taxon>
        <taxon>Echinodermata</taxon>
        <taxon>Eleutherozoa</taxon>
        <taxon>Echinozoa</taxon>
        <taxon>Echinoidea</taxon>
        <taxon>Euechinoidea</taxon>
        <taxon>Echinacea</taxon>
        <taxon>Camarodonta</taxon>
        <taxon>Echinidea</taxon>
        <taxon>Strongylocentrotidae</taxon>
        <taxon>Strongylocentrotus</taxon>
    </lineage>
</organism>
<dbReference type="AlphaFoldDB" id="A0A7M7PSW1"/>
<protein>
    <recommendedName>
        <fullName evidence="8">Ion transport domain-containing protein</fullName>
    </recommendedName>
</protein>
<dbReference type="InterPro" id="IPR036770">
    <property type="entry name" value="Ankyrin_rpt-contain_sf"/>
</dbReference>
<evidence type="ECO:0000256" key="7">
    <source>
        <dbReference type="SAM" id="Phobius"/>
    </source>
</evidence>
<dbReference type="FunCoup" id="A0A7M7PSW1">
    <property type="interactions" value="28"/>
</dbReference>
<dbReference type="Gene3D" id="1.10.287.70">
    <property type="match status" value="1"/>
</dbReference>
<keyword evidence="10" id="KW-1185">Reference proteome</keyword>
<keyword evidence="2 7" id="KW-0812">Transmembrane</keyword>
<feature type="domain" description="Ion transport" evidence="8">
    <location>
        <begin position="421"/>
        <end position="655"/>
    </location>
</feature>
<sequence length="831" mass="95769">MLRRVKNALVSRFFGTSGDPDAEWRKQNEAADENEMYKLLYFNSKGKLVEEYRHVLAGHKKLEDFRAYIRENVGKMLYHEGNGKTITRLEYATYKLITLDGKNAETPDHELLKVFDDGQSSAINKFEQHDACFDLNKRGAIGETILHMCFLNDTRMHREIASHLLTVYPKLALDVYEGSDFFGESALHMAIVNKDFRSVQLLVGRYKARLDERATGRFFRPHDLKDHVSQNKSFYEGTAYLGEYPLAFCASTGAMEMYDYCIDQSLRRKPGEGRCHPDAQDSFGNTVVHMAIIHSQTLLFYHAIHHNKMPASYTIANKAGLTALQLSFQLGRNELFSALLELSSETQWTYGKIAYVAYPLSILDSIDSEGCVNSSSALSVIVQYDTINHLKMLEGQVIDELLHVKWNLYCKKQFAFKLFWACIHLTWLFIAVQLRPAQGLLSGSRPVDKFRYVSEVCVIVGCLAKTFTELTEIRARGSFTDYIKSLADFPTKALFMIAVLLLFICIPLRFTGLEWYENVLIMFIVPLSWSYLLFFFRGHPSLGPLVVVFFKMLKGDLLRFSLIYFILLIVFAQAFFFLFRDSGANTKSFVTISETFISTFIMTNGEFNWRELYECRMPWFAIILFIIFMWFISVLMLNMVIAMMARTFDIIKERSRMEWKRQWAMIVLNVERSVLRPRLAKVRKSYSFPLKIKQRVSSIVIDNNQPETSTNGRPSLVRRSTIQDVRVKKFKRGTRLIDMNSAAGNVVMKEVDAFSITKVLAHSKAESRRVAKKRWKTLIRNVIVQQRFSMHGSPGRAFMPTRINHQNPEVPSISQRIKLPPIGEHQPSVLL</sequence>
<dbReference type="PANTHER" id="PTHR10582">
    <property type="entry name" value="TRANSIENT RECEPTOR POTENTIAL ION CHANNEL PROTEIN"/>
    <property type="match status" value="1"/>
</dbReference>
<comment type="subcellular location">
    <subcellularLocation>
        <location evidence="1">Membrane</location>
        <topology evidence="1">Multi-pass membrane protein</topology>
    </subcellularLocation>
</comment>
<evidence type="ECO:0000313" key="10">
    <source>
        <dbReference type="Proteomes" id="UP000007110"/>
    </source>
</evidence>
<evidence type="ECO:0000256" key="4">
    <source>
        <dbReference type="ARBA" id="ARBA00022989"/>
    </source>
</evidence>
<feature type="transmembrane region" description="Helical" evidence="7">
    <location>
        <begin position="515"/>
        <end position="536"/>
    </location>
</feature>
<evidence type="ECO:0000256" key="3">
    <source>
        <dbReference type="ARBA" id="ARBA00022737"/>
    </source>
</evidence>
<reference evidence="10" key="1">
    <citation type="submission" date="2015-02" db="EMBL/GenBank/DDBJ databases">
        <title>Genome sequencing for Strongylocentrotus purpuratus.</title>
        <authorList>
            <person name="Murali S."/>
            <person name="Liu Y."/>
            <person name="Vee V."/>
            <person name="English A."/>
            <person name="Wang M."/>
            <person name="Skinner E."/>
            <person name="Han Y."/>
            <person name="Muzny D.M."/>
            <person name="Worley K.C."/>
            <person name="Gibbs R.A."/>
        </authorList>
    </citation>
    <scope>NUCLEOTIDE SEQUENCE</scope>
</reference>
<feature type="region of interest" description="Disordered" evidence="6">
    <location>
        <begin position="793"/>
        <end position="812"/>
    </location>
</feature>
<feature type="transmembrane region" description="Helical" evidence="7">
    <location>
        <begin position="557"/>
        <end position="579"/>
    </location>
</feature>
<dbReference type="PANTHER" id="PTHR10582:SF2">
    <property type="entry name" value="INACTIVE"/>
    <property type="match status" value="1"/>
</dbReference>
<dbReference type="GO" id="GO:0098703">
    <property type="term" value="P:calcium ion import across plasma membrane"/>
    <property type="evidence" value="ECO:0000318"/>
    <property type="project" value="GO_Central"/>
</dbReference>
<dbReference type="Gene3D" id="1.25.40.20">
    <property type="entry name" value="Ankyrin repeat-containing domain"/>
    <property type="match status" value="1"/>
</dbReference>
<name>A0A7M7PSW1_STRPU</name>
<keyword evidence="5 7" id="KW-0472">Membrane</keyword>
<evidence type="ECO:0000256" key="5">
    <source>
        <dbReference type="ARBA" id="ARBA00023136"/>
    </source>
</evidence>
<evidence type="ECO:0000256" key="2">
    <source>
        <dbReference type="ARBA" id="ARBA00022692"/>
    </source>
</evidence>
<dbReference type="InterPro" id="IPR005821">
    <property type="entry name" value="Ion_trans_dom"/>
</dbReference>
<dbReference type="EnsemblMetazoa" id="XM_031000435">
    <property type="protein sequence ID" value="XP_030856295"/>
    <property type="gene ID" value="LOC584846"/>
</dbReference>
<evidence type="ECO:0000313" key="9">
    <source>
        <dbReference type="EnsemblMetazoa" id="XP_030856295"/>
    </source>
</evidence>
<dbReference type="KEGG" id="spu:584846"/>
<dbReference type="Pfam" id="PF00520">
    <property type="entry name" value="Ion_trans"/>
    <property type="match status" value="1"/>
</dbReference>
<proteinExistence type="predicted"/>
<feature type="compositionally biased region" description="Polar residues" evidence="6">
    <location>
        <begin position="803"/>
        <end position="812"/>
    </location>
</feature>
<dbReference type="GeneID" id="584846"/>
<keyword evidence="3" id="KW-0677">Repeat</keyword>
<keyword evidence="4 7" id="KW-1133">Transmembrane helix</keyword>
<dbReference type="GO" id="GO:0005262">
    <property type="term" value="F:calcium channel activity"/>
    <property type="evidence" value="ECO:0000318"/>
    <property type="project" value="GO_Central"/>
</dbReference>
<feature type="transmembrane region" description="Helical" evidence="7">
    <location>
        <begin position="619"/>
        <end position="645"/>
    </location>
</feature>
<evidence type="ECO:0000256" key="6">
    <source>
        <dbReference type="SAM" id="MobiDB-lite"/>
    </source>
</evidence>
<dbReference type="GO" id="GO:0005886">
    <property type="term" value="C:plasma membrane"/>
    <property type="evidence" value="ECO:0000318"/>
    <property type="project" value="GO_Central"/>
</dbReference>
<reference evidence="9" key="2">
    <citation type="submission" date="2021-01" db="UniProtKB">
        <authorList>
            <consortium name="EnsemblMetazoa"/>
        </authorList>
    </citation>
    <scope>IDENTIFICATION</scope>
</reference>
<dbReference type="OrthoDB" id="533508at2759"/>
<dbReference type="RefSeq" id="XP_030856295.1">
    <property type="nucleotide sequence ID" value="XM_031000435.1"/>
</dbReference>
<accession>A0A7M7PSW1</accession>
<feature type="transmembrane region" description="Helical" evidence="7">
    <location>
        <begin position="489"/>
        <end position="509"/>
    </location>
</feature>
<dbReference type="SUPFAM" id="SSF48403">
    <property type="entry name" value="Ankyrin repeat"/>
    <property type="match status" value="1"/>
</dbReference>
<dbReference type="OMA" id="FRELILM"/>
<dbReference type="Proteomes" id="UP000007110">
    <property type="component" value="Unassembled WGS sequence"/>
</dbReference>
<evidence type="ECO:0000256" key="1">
    <source>
        <dbReference type="ARBA" id="ARBA00004141"/>
    </source>
</evidence>
<evidence type="ECO:0000259" key="8">
    <source>
        <dbReference type="Pfam" id="PF00520"/>
    </source>
</evidence>
<dbReference type="InterPro" id="IPR024862">
    <property type="entry name" value="TRPV"/>
</dbReference>
<dbReference type="FunFam" id="1.25.40.20:FF:001215">
    <property type="entry name" value="Uncharacterized protein"/>
    <property type="match status" value="1"/>
</dbReference>